<dbReference type="PANTHER" id="PTHR38847:SF1">
    <property type="entry name" value="PSEUDOURIDINE SYNTHASE RSUA_RLUA-LIKE DOMAIN-CONTAINING PROTEIN"/>
    <property type="match status" value="1"/>
</dbReference>
<evidence type="ECO:0000313" key="3">
    <source>
        <dbReference type="Proteomes" id="UP000799302"/>
    </source>
</evidence>
<dbReference type="AlphaFoldDB" id="A0A6A6U2R8"/>
<protein>
    <recommendedName>
        <fullName evidence="4">Secreted protein</fullName>
    </recommendedName>
</protein>
<evidence type="ECO:0000313" key="2">
    <source>
        <dbReference type="EMBL" id="KAF2666579.1"/>
    </source>
</evidence>
<dbReference type="Proteomes" id="UP000799302">
    <property type="component" value="Unassembled WGS sequence"/>
</dbReference>
<feature type="signal peptide" evidence="1">
    <location>
        <begin position="1"/>
        <end position="15"/>
    </location>
</feature>
<proteinExistence type="predicted"/>
<name>A0A6A6U2R8_9PEZI</name>
<dbReference type="PANTHER" id="PTHR38847">
    <property type="match status" value="1"/>
</dbReference>
<dbReference type="OrthoDB" id="152248at2759"/>
<keyword evidence="1" id="KW-0732">Signal</keyword>
<dbReference type="EMBL" id="MU004238">
    <property type="protein sequence ID" value="KAF2666579.1"/>
    <property type="molecule type" value="Genomic_DNA"/>
</dbReference>
<evidence type="ECO:0008006" key="4">
    <source>
        <dbReference type="Google" id="ProtNLM"/>
    </source>
</evidence>
<evidence type="ECO:0000256" key="1">
    <source>
        <dbReference type="SAM" id="SignalP"/>
    </source>
</evidence>
<sequence length="229" mass="25105">MKNLIFALLSAIVLAAPLDTPNQVTIEQSSHSGNGCPQGSVSSIISGDKTYITFGFDRFNAAIGPRANPNDKQKSCQLHLSLRYPQGFQVALMTATYHGWVRLDSGVTANFISSYYFSHAASNTASSRTTLSGGEFKNGKSYTKEDKIENAATVWSPCGANGILNINNRIALNSNNQQAQGEISNDDATIKFEHKLLLQWRRCNQAKKDYVAHSDTFENAELRSVMDSM</sequence>
<keyword evidence="3" id="KW-1185">Reference proteome</keyword>
<organism evidence="2 3">
    <name type="scientific">Microthyrium microscopicum</name>
    <dbReference type="NCBI Taxonomy" id="703497"/>
    <lineage>
        <taxon>Eukaryota</taxon>
        <taxon>Fungi</taxon>
        <taxon>Dikarya</taxon>
        <taxon>Ascomycota</taxon>
        <taxon>Pezizomycotina</taxon>
        <taxon>Dothideomycetes</taxon>
        <taxon>Dothideomycetes incertae sedis</taxon>
        <taxon>Microthyriales</taxon>
        <taxon>Microthyriaceae</taxon>
        <taxon>Microthyrium</taxon>
    </lineage>
</organism>
<dbReference type="Pfam" id="PF14273">
    <property type="entry name" value="DUF4360"/>
    <property type="match status" value="1"/>
</dbReference>
<dbReference type="InterPro" id="IPR025649">
    <property type="entry name" value="DUF4360"/>
</dbReference>
<gene>
    <name evidence="2" type="ORF">BT63DRAFT_457527</name>
</gene>
<accession>A0A6A6U2R8</accession>
<feature type="chain" id="PRO_5025586167" description="Secreted protein" evidence="1">
    <location>
        <begin position="16"/>
        <end position="229"/>
    </location>
</feature>
<reference evidence="2" key="1">
    <citation type="journal article" date="2020" name="Stud. Mycol.">
        <title>101 Dothideomycetes genomes: a test case for predicting lifestyles and emergence of pathogens.</title>
        <authorList>
            <person name="Haridas S."/>
            <person name="Albert R."/>
            <person name="Binder M."/>
            <person name="Bloem J."/>
            <person name="Labutti K."/>
            <person name="Salamov A."/>
            <person name="Andreopoulos B."/>
            <person name="Baker S."/>
            <person name="Barry K."/>
            <person name="Bills G."/>
            <person name="Bluhm B."/>
            <person name="Cannon C."/>
            <person name="Castanera R."/>
            <person name="Culley D."/>
            <person name="Daum C."/>
            <person name="Ezra D."/>
            <person name="Gonzalez J."/>
            <person name="Henrissat B."/>
            <person name="Kuo A."/>
            <person name="Liang C."/>
            <person name="Lipzen A."/>
            <person name="Lutzoni F."/>
            <person name="Magnuson J."/>
            <person name="Mondo S."/>
            <person name="Nolan M."/>
            <person name="Ohm R."/>
            <person name="Pangilinan J."/>
            <person name="Park H.-J."/>
            <person name="Ramirez L."/>
            <person name="Alfaro M."/>
            <person name="Sun H."/>
            <person name="Tritt A."/>
            <person name="Yoshinaga Y."/>
            <person name="Zwiers L.-H."/>
            <person name="Turgeon B."/>
            <person name="Goodwin S."/>
            <person name="Spatafora J."/>
            <person name="Crous P."/>
            <person name="Grigoriev I."/>
        </authorList>
    </citation>
    <scope>NUCLEOTIDE SEQUENCE</scope>
    <source>
        <strain evidence="2">CBS 115976</strain>
    </source>
</reference>